<gene>
    <name evidence="2" type="ORF">CCMP2556_LOCUS53991</name>
</gene>
<feature type="compositionally biased region" description="Low complexity" evidence="1">
    <location>
        <begin position="1"/>
        <end position="16"/>
    </location>
</feature>
<evidence type="ECO:0000313" key="3">
    <source>
        <dbReference type="Proteomes" id="UP001642484"/>
    </source>
</evidence>
<evidence type="ECO:0000313" key="2">
    <source>
        <dbReference type="EMBL" id="CAK9116392.1"/>
    </source>
</evidence>
<keyword evidence="3" id="KW-1185">Reference proteome</keyword>
<organism evidence="2 3">
    <name type="scientific">Durusdinium trenchii</name>
    <dbReference type="NCBI Taxonomy" id="1381693"/>
    <lineage>
        <taxon>Eukaryota</taxon>
        <taxon>Sar</taxon>
        <taxon>Alveolata</taxon>
        <taxon>Dinophyceae</taxon>
        <taxon>Suessiales</taxon>
        <taxon>Symbiodiniaceae</taxon>
        <taxon>Durusdinium</taxon>
    </lineage>
</organism>
<name>A0ABP0SVE1_9DINO</name>
<proteinExistence type="predicted"/>
<evidence type="ECO:0000256" key="1">
    <source>
        <dbReference type="SAM" id="MobiDB-lite"/>
    </source>
</evidence>
<dbReference type="Proteomes" id="UP001642484">
    <property type="component" value="Unassembled WGS sequence"/>
</dbReference>
<reference evidence="2 3" key="1">
    <citation type="submission" date="2024-02" db="EMBL/GenBank/DDBJ databases">
        <authorList>
            <person name="Chen Y."/>
            <person name="Shah S."/>
            <person name="Dougan E. K."/>
            <person name="Thang M."/>
            <person name="Chan C."/>
        </authorList>
    </citation>
    <scope>NUCLEOTIDE SEQUENCE [LARGE SCALE GENOMIC DNA]</scope>
</reference>
<feature type="region of interest" description="Disordered" evidence="1">
    <location>
        <begin position="1"/>
        <end position="33"/>
    </location>
</feature>
<protein>
    <submittedName>
        <fullName evidence="2">Uncharacterized protein</fullName>
    </submittedName>
</protein>
<comment type="caution">
    <text evidence="2">The sequence shown here is derived from an EMBL/GenBank/DDBJ whole genome shotgun (WGS) entry which is preliminary data.</text>
</comment>
<sequence>MSWSSCSSSSAGQSFSDGLWSNSQLYDSDEPDDRSVSESIRWSPYHRSEEHLPNHMRPASIRFCQDSILSEFRNGIPLEDVIDELLRGELFVEDFPPIRVFLRDGTDIDGEIQGDINLSTDTYSLDNRRLFVFQKFAERSYDEVTIPVVWIDLADVDEDKLTTDCDGEEIRVRGPCTYR</sequence>
<dbReference type="EMBL" id="CAXAMN010028384">
    <property type="protein sequence ID" value="CAK9116392.1"/>
    <property type="molecule type" value="Genomic_DNA"/>
</dbReference>
<accession>A0ABP0SVE1</accession>